<evidence type="ECO:0000313" key="3">
    <source>
        <dbReference type="Proteomes" id="UP000322075"/>
    </source>
</evidence>
<sequence length="208" mass="23479">MSDDNTQNELSAEEQQVSELDLLKQRATLLGISFSPNIGVETLRERIATKQAELESAQNQESQTTQANPLIGQTAQEAEAPVKTKSLRQHLIDENMKLVRLRITNLDPKKKDLKGEIFTVANEFLGTVRKFVPYGEDTDEGYHVPYCIYKMLDKRKFLEIKTWRNKATGQQEVSQRWVREFSLEVLEPLTEKELATLAAAQAAAGSIG</sequence>
<dbReference type="Proteomes" id="UP000322075">
    <property type="component" value="Segment"/>
</dbReference>
<evidence type="ECO:0000313" key="2">
    <source>
        <dbReference type="EMBL" id="QEM41173.1"/>
    </source>
</evidence>
<dbReference type="EMBL" id="MK863032">
    <property type="protein sequence ID" value="QEM41173.1"/>
    <property type="molecule type" value="Genomic_DNA"/>
</dbReference>
<reference evidence="2" key="1">
    <citation type="submission" date="2019-04" db="EMBL/GenBank/DDBJ databases">
        <authorList>
            <person name="Assadpour T."/>
            <person name="Ahmed J."/>
            <person name="Anderson S."/>
            <person name="Espinosa K."/>
            <person name="Gadsden T."/>
            <person name="Graham A."/>
            <person name="Hajjar W."/>
            <person name="Howard T."/>
            <person name="Lacafta O."/>
            <person name="Matney K."/>
            <person name="Matsen K."/>
            <person name="Osu J."/>
            <person name="Rupe E."/>
            <person name="Sang H."/>
            <person name="Wadi S."/>
            <person name="McNeal J."/>
            <person name="Temple L."/>
        </authorList>
    </citation>
    <scope>NUCLEOTIDE SEQUENCE [LARGE SCALE GENOMIC DNA]</scope>
</reference>
<feature type="coiled-coil region" evidence="1">
    <location>
        <begin position="40"/>
        <end position="67"/>
    </location>
</feature>
<keyword evidence="1" id="KW-0175">Coiled coil</keyword>
<proteinExistence type="predicted"/>
<accession>A0A5C1K5P9</accession>
<keyword evidence="3" id="KW-1185">Reference proteome</keyword>
<name>A0A5C1K5P9_9CAUD</name>
<protein>
    <submittedName>
        <fullName evidence="2">Uncharacterized protein</fullName>
    </submittedName>
</protein>
<gene>
    <name evidence="2" type="ORF">Zuri_80</name>
</gene>
<organism evidence="2 3">
    <name type="scientific">Pseudomonas phage Zuri</name>
    <dbReference type="NCBI Taxonomy" id="2604899"/>
    <lineage>
        <taxon>Viruses</taxon>
        <taxon>Duplodnaviria</taxon>
        <taxon>Heunggongvirae</taxon>
        <taxon>Uroviricota</taxon>
        <taxon>Caudoviricetes</taxon>
        <taxon>Schitoviridae</taxon>
        <taxon>Zurivirus</taxon>
        <taxon>Zurivirus zuri</taxon>
    </lineage>
</organism>
<evidence type="ECO:0000256" key="1">
    <source>
        <dbReference type="SAM" id="Coils"/>
    </source>
</evidence>